<name>G5BZL7_HETGA</name>
<dbReference type="KEGG" id="hgl:101702417"/>
<evidence type="ECO:0000256" key="1">
    <source>
        <dbReference type="ARBA" id="ARBA00023002"/>
    </source>
</evidence>
<accession>G5BZL7</accession>
<protein>
    <submittedName>
        <fullName evidence="7">Aflatoxin B1 aldehyde reductase member 3</fullName>
    </submittedName>
    <submittedName>
        <fullName evidence="4">Aflatoxin B1 aldehyde reductase member 4</fullName>
    </submittedName>
</protein>
<evidence type="ECO:0000313" key="6">
    <source>
        <dbReference type="Proteomes" id="UP000694906"/>
    </source>
</evidence>
<dbReference type="Gene3D" id="3.20.20.100">
    <property type="entry name" value="NADP-dependent oxidoreductase domain"/>
    <property type="match status" value="1"/>
</dbReference>
<gene>
    <name evidence="7" type="primary">LOC101702417</name>
    <name evidence="4" type="ORF">GW7_09680</name>
</gene>
<dbReference type="InParanoid" id="G5BZL7"/>
<dbReference type="OrthoDB" id="48988at2759"/>
<organism evidence="4 5">
    <name type="scientific">Heterocephalus glaber</name>
    <name type="common">Naked mole rat</name>
    <dbReference type="NCBI Taxonomy" id="10181"/>
    <lineage>
        <taxon>Eukaryota</taxon>
        <taxon>Metazoa</taxon>
        <taxon>Chordata</taxon>
        <taxon>Craniata</taxon>
        <taxon>Vertebrata</taxon>
        <taxon>Euteleostomi</taxon>
        <taxon>Mammalia</taxon>
        <taxon>Eutheria</taxon>
        <taxon>Euarchontoglires</taxon>
        <taxon>Glires</taxon>
        <taxon>Rodentia</taxon>
        <taxon>Hystricomorpha</taxon>
        <taxon>Bathyergidae</taxon>
        <taxon>Heterocephalus</taxon>
    </lineage>
</organism>
<evidence type="ECO:0000259" key="3">
    <source>
        <dbReference type="Pfam" id="PF00248"/>
    </source>
</evidence>
<keyword evidence="1" id="KW-0560">Oxidoreductase</keyword>
<dbReference type="EMBL" id="JH172610">
    <property type="protein sequence ID" value="EHB14728.1"/>
    <property type="molecule type" value="Genomic_DNA"/>
</dbReference>
<sequence>MFSPQSRARPAMVLGAMEMGRCLGASASAESVRAFLERGHTETDTAFMYSDGQSESILGSLGLGLDGADCRVKIATKANSLYGNTLKPDSLQSQLETSLKWQQCPLVDLFYLHMPDHDTSVEETLRACQQLQQEGKFVELGLSNYAAWEMAKICTLCKKNGWILATMYQGMYNAITRQVIGGLSSV</sequence>
<dbReference type="PANTHER" id="PTHR43364:SF4">
    <property type="entry name" value="NAD(P)-LINKED OXIDOREDUCTASE SUPERFAMILY PROTEIN"/>
    <property type="match status" value="1"/>
</dbReference>
<dbReference type="Pfam" id="PF00248">
    <property type="entry name" value="Aldo_ket_red"/>
    <property type="match status" value="1"/>
</dbReference>
<dbReference type="RefSeq" id="XP_004850482.1">
    <property type="nucleotide sequence ID" value="XM_004850425.3"/>
</dbReference>
<dbReference type="PANTHER" id="PTHR43364">
    <property type="entry name" value="NADH-SPECIFIC METHYLGLYOXAL REDUCTASE-RELATED"/>
    <property type="match status" value="1"/>
</dbReference>
<dbReference type="GeneID" id="101702417"/>
<dbReference type="Proteomes" id="UP000694906">
    <property type="component" value="Unplaced"/>
</dbReference>
<dbReference type="InterPro" id="IPR050523">
    <property type="entry name" value="AKR_Detox_Biosynth"/>
</dbReference>
<comment type="similarity">
    <text evidence="2">Belongs to the aldo/keto reductase family. Aldo/keto reductase 2 subfamily.</text>
</comment>
<evidence type="ECO:0000256" key="2">
    <source>
        <dbReference type="ARBA" id="ARBA00038157"/>
    </source>
</evidence>
<reference evidence="4 5" key="1">
    <citation type="journal article" date="2011" name="Nature">
        <title>Genome sequencing reveals insights into physiology and longevity of the naked mole rat.</title>
        <authorList>
            <person name="Kim E.B."/>
            <person name="Fang X."/>
            <person name="Fushan A.A."/>
            <person name="Huang Z."/>
            <person name="Lobanov A.V."/>
            <person name="Han L."/>
            <person name="Marino S.M."/>
            <person name="Sun X."/>
            <person name="Turanov A.A."/>
            <person name="Yang P."/>
            <person name="Yim S.H."/>
            <person name="Zhao X."/>
            <person name="Kasaikina M.V."/>
            <person name="Stoletzki N."/>
            <person name="Peng C."/>
            <person name="Polak P."/>
            <person name="Xiong Z."/>
            <person name="Kiezun A."/>
            <person name="Zhu Y."/>
            <person name="Chen Y."/>
            <person name="Kryukov G.V."/>
            <person name="Zhang Q."/>
            <person name="Peshkin L."/>
            <person name="Yang L."/>
            <person name="Bronson R.T."/>
            <person name="Buffenstein R."/>
            <person name="Wang B."/>
            <person name="Han C."/>
            <person name="Li Q."/>
            <person name="Chen L."/>
            <person name="Zhao W."/>
            <person name="Sunyaev S.R."/>
            <person name="Park T.J."/>
            <person name="Zhang G."/>
            <person name="Wang J."/>
            <person name="Gladyshev V.N."/>
        </authorList>
    </citation>
    <scope>NUCLEOTIDE SEQUENCE [LARGE SCALE GENOMIC DNA]</scope>
</reference>
<keyword evidence="6" id="KW-1185">Reference proteome</keyword>
<evidence type="ECO:0000313" key="5">
    <source>
        <dbReference type="Proteomes" id="UP000006813"/>
    </source>
</evidence>
<dbReference type="Proteomes" id="UP000006813">
    <property type="component" value="Unassembled WGS sequence"/>
</dbReference>
<reference evidence="7" key="2">
    <citation type="submission" date="2025-04" db="UniProtKB">
        <authorList>
            <consortium name="RefSeq"/>
        </authorList>
    </citation>
    <scope>IDENTIFICATION</scope>
</reference>
<dbReference type="eggNOG" id="ENOG502QU2T">
    <property type="taxonomic scope" value="Eukaryota"/>
</dbReference>
<dbReference type="SUPFAM" id="SSF51430">
    <property type="entry name" value="NAD(P)-linked oxidoreductase"/>
    <property type="match status" value="1"/>
</dbReference>
<dbReference type="AlphaFoldDB" id="G5BZL7"/>
<evidence type="ECO:0000313" key="4">
    <source>
        <dbReference type="EMBL" id="EHB14728.1"/>
    </source>
</evidence>
<feature type="domain" description="NADP-dependent oxidoreductase" evidence="3">
    <location>
        <begin position="12"/>
        <end position="176"/>
    </location>
</feature>
<dbReference type="GO" id="GO:0016491">
    <property type="term" value="F:oxidoreductase activity"/>
    <property type="evidence" value="ECO:0007669"/>
    <property type="project" value="UniProtKB-KW"/>
</dbReference>
<evidence type="ECO:0000313" key="7">
    <source>
        <dbReference type="RefSeq" id="XP_004850482.1"/>
    </source>
</evidence>
<dbReference type="InterPro" id="IPR023210">
    <property type="entry name" value="NADP_OxRdtase_dom"/>
</dbReference>
<proteinExistence type="inferred from homology"/>
<dbReference type="InterPro" id="IPR036812">
    <property type="entry name" value="NAD(P)_OxRdtase_dom_sf"/>
</dbReference>
<dbReference type="STRING" id="10181.G5BZL7"/>